<keyword evidence="6 16" id="KW-0812">Transmembrane</keyword>
<feature type="transmembrane region" description="Helical" evidence="16">
    <location>
        <begin position="118"/>
        <end position="135"/>
    </location>
</feature>
<feature type="transmembrane region" description="Helical" evidence="16">
    <location>
        <begin position="406"/>
        <end position="431"/>
    </location>
</feature>
<evidence type="ECO:0000256" key="9">
    <source>
        <dbReference type="ARBA" id="ARBA00022982"/>
    </source>
</evidence>
<evidence type="ECO:0000256" key="5">
    <source>
        <dbReference type="ARBA" id="ARBA00022660"/>
    </source>
</evidence>
<evidence type="ECO:0000256" key="14">
    <source>
        <dbReference type="ARBA" id="ARBA00023136"/>
    </source>
</evidence>
<name>A0A075R1D4_MICLN</name>
<dbReference type="InterPro" id="IPR018393">
    <property type="entry name" value="NADHpl_OxRdtase_5_subgr"/>
</dbReference>
<evidence type="ECO:0000256" key="7">
    <source>
        <dbReference type="ARBA" id="ARBA00022792"/>
    </source>
</evidence>
<reference evidence="20" key="1">
    <citation type="journal article" date="2014" name="Mol. Biol. Evol.">
        <title>Molecular phylogeny, biogeography, and habitat preference evolution of marsupials.</title>
        <authorList>
            <person name="Mitchell K.J."/>
            <person name="Pratt R.C."/>
            <person name="Watson L.N."/>
            <person name="Gibb G.C."/>
            <person name="Llamas B."/>
            <person name="Kasper M."/>
            <person name="Edson J."/>
            <person name="Hopwood B."/>
            <person name="Male D."/>
            <person name="Armstrong K."/>
            <person name="Meyer M."/>
            <person name="Hofreiter M."/>
            <person name="Austin J."/>
            <person name="Donnellan S.C."/>
            <person name="Lee M.S.Y."/>
            <person name="Phillips M.J."/>
            <person name="Cooper A."/>
        </authorList>
    </citation>
    <scope>NUCLEOTIDE SEQUENCE</scope>
</reference>
<evidence type="ECO:0000256" key="3">
    <source>
        <dbReference type="ARBA" id="ARBA00021096"/>
    </source>
</evidence>
<sequence>MNYLVNSFLILSIIIITLPLALNIYAPYKTNQFPMYCTTMIKTAFFISIPSLLLFIYSGLESTVTNWQWFSMTSFNMTMSFKLDYFSIIFIPIALYVTWSILEFSLWYMHSDPNIHRFFKYLIMFLFTMIILVSANNLFQLFIGWEGVGIMSFMLIGWWYGRTDANTAALQAVLYNRIGDIGFMLSMAWLMINNNSWDLQQIFLTDMNTLALLGLIIAATGKSAQFGLHPWLPSAMEGPTPVSALLHSSTMVVAGIFLLIRFYPMTKTNSTILTIALCLGAITTLFTAICAITQNDIKKIVAFSTSSQLGLMMVTIGLNQPHLAFLHICTHAFFKAMLFLCSGSIIHSLNDEQDIRKMGGLLTILPITSSALMTGSLALMGTPFLAGFYSKDSIIEAMNTSYTNSWALLMTMIATSMTAMYSMRIIYFALLNQPRFLPLSPLNENNPNLINPILRLALGSIFAGFILTMNIPPTSMVPMTMPSTMKLSALLVTVTGLLIAMELNSFTNKLPNANLMHTYNFSNMLGYFTHIFHRMYPLANLHMGQHIATMLIDLNWFEKTGPKGQANLHSSMSSSITSIQKGMIKTYFLSFIMSALLIMLII</sequence>
<dbReference type="GO" id="GO:0008137">
    <property type="term" value="F:NADH dehydrogenase (ubiquinone) activity"/>
    <property type="evidence" value="ECO:0007669"/>
    <property type="project" value="UniProtKB-EC"/>
</dbReference>
<comment type="catalytic activity">
    <reaction evidence="15 16">
        <text>a ubiquinone + NADH + 5 H(+)(in) = a ubiquinol + NAD(+) + 4 H(+)(out)</text>
        <dbReference type="Rhea" id="RHEA:29091"/>
        <dbReference type="Rhea" id="RHEA-COMP:9565"/>
        <dbReference type="Rhea" id="RHEA-COMP:9566"/>
        <dbReference type="ChEBI" id="CHEBI:15378"/>
        <dbReference type="ChEBI" id="CHEBI:16389"/>
        <dbReference type="ChEBI" id="CHEBI:17976"/>
        <dbReference type="ChEBI" id="CHEBI:57540"/>
        <dbReference type="ChEBI" id="CHEBI:57945"/>
        <dbReference type="EC" id="7.1.1.2"/>
    </reaction>
</comment>
<accession>A0A075R1D4</accession>
<evidence type="ECO:0000256" key="4">
    <source>
        <dbReference type="ARBA" id="ARBA00022448"/>
    </source>
</evidence>
<evidence type="ECO:0000256" key="12">
    <source>
        <dbReference type="ARBA" id="ARBA00023075"/>
    </source>
</evidence>
<evidence type="ECO:0000256" key="6">
    <source>
        <dbReference type="ARBA" id="ARBA00022692"/>
    </source>
</evidence>
<dbReference type="PANTHER" id="PTHR42829:SF2">
    <property type="entry name" value="NADH-UBIQUINONE OXIDOREDUCTASE CHAIN 5"/>
    <property type="match status" value="1"/>
</dbReference>
<protein>
    <recommendedName>
        <fullName evidence="3 16">NADH-ubiquinone oxidoreductase chain 5</fullName>
        <ecNumber evidence="2 16">7.1.1.2</ecNumber>
    </recommendedName>
</protein>
<keyword evidence="14 16" id="KW-0472">Membrane</keyword>
<feature type="transmembrane region" description="Helical" evidence="16">
    <location>
        <begin position="300"/>
        <end position="318"/>
    </location>
</feature>
<evidence type="ECO:0000256" key="8">
    <source>
        <dbReference type="ARBA" id="ARBA00022967"/>
    </source>
</evidence>
<dbReference type="PRINTS" id="PR01434">
    <property type="entry name" value="NADHDHGNASE5"/>
</dbReference>
<evidence type="ECO:0000256" key="11">
    <source>
        <dbReference type="ARBA" id="ARBA00023027"/>
    </source>
</evidence>
<keyword evidence="8" id="KW-1278">Translocase</keyword>
<feature type="transmembrane region" description="Helical" evidence="16">
    <location>
        <begin position="244"/>
        <end position="264"/>
    </location>
</feature>
<evidence type="ECO:0000259" key="19">
    <source>
        <dbReference type="Pfam" id="PF06455"/>
    </source>
</evidence>
<dbReference type="GO" id="GO:0003954">
    <property type="term" value="F:NADH dehydrogenase activity"/>
    <property type="evidence" value="ECO:0007669"/>
    <property type="project" value="TreeGrafter"/>
</dbReference>
<feature type="transmembrane region" description="Helical" evidence="16">
    <location>
        <begin position="141"/>
        <end position="161"/>
    </location>
</feature>
<evidence type="ECO:0000256" key="15">
    <source>
        <dbReference type="ARBA" id="ARBA00049551"/>
    </source>
</evidence>
<feature type="domain" description="NADH dehydrogenase subunit 5 C-terminal" evidence="19">
    <location>
        <begin position="421"/>
        <end position="602"/>
    </location>
</feature>
<feature type="domain" description="NADH:quinone oxidoreductase/Mrp antiporter transmembrane" evidence="17">
    <location>
        <begin position="135"/>
        <end position="417"/>
    </location>
</feature>
<feature type="transmembrane region" description="Helical" evidence="16">
    <location>
        <begin position="452"/>
        <end position="471"/>
    </location>
</feature>
<dbReference type="EC" id="7.1.1.2" evidence="2 16"/>
<comment type="subcellular location">
    <subcellularLocation>
        <location evidence="1">Mitochondrion inner membrane</location>
        <topology evidence="1">Multi-pass membrane protein</topology>
    </subcellularLocation>
</comment>
<evidence type="ECO:0000313" key="20">
    <source>
        <dbReference type="EMBL" id="AIG23250.1"/>
    </source>
</evidence>
<feature type="transmembrane region" description="Helical" evidence="16">
    <location>
        <begin position="6"/>
        <end position="28"/>
    </location>
</feature>
<feature type="transmembrane region" description="Helical" evidence="16">
    <location>
        <begin position="483"/>
        <end position="501"/>
    </location>
</feature>
<feature type="transmembrane region" description="Helical" evidence="16">
    <location>
        <begin position="270"/>
        <end position="293"/>
    </location>
</feature>
<dbReference type="Pfam" id="PF00361">
    <property type="entry name" value="Proton_antipo_M"/>
    <property type="match status" value="1"/>
</dbReference>
<dbReference type="PANTHER" id="PTHR42829">
    <property type="entry name" value="NADH-UBIQUINONE OXIDOREDUCTASE CHAIN 5"/>
    <property type="match status" value="1"/>
</dbReference>
<feature type="transmembrane region" description="Helical" evidence="16">
    <location>
        <begin position="361"/>
        <end position="386"/>
    </location>
</feature>
<evidence type="ECO:0000256" key="10">
    <source>
        <dbReference type="ARBA" id="ARBA00022989"/>
    </source>
</evidence>
<comment type="similarity">
    <text evidence="16">Belongs to the complex I subunit 5 family.</text>
</comment>
<gene>
    <name evidence="20" type="primary">ND5</name>
</gene>
<dbReference type="Pfam" id="PF00662">
    <property type="entry name" value="Proton_antipo_N"/>
    <property type="match status" value="1"/>
</dbReference>
<dbReference type="InterPro" id="IPR003945">
    <property type="entry name" value="NU5C-like"/>
</dbReference>
<dbReference type="InterPro" id="IPR001750">
    <property type="entry name" value="ND/Mrp_TM"/>
</dbReference>
<evidence type="ECO:0000256" key="2">
    <source>
        <dbReference type="ARBA" id="ARBA00012944"/>
    </source>
</evidence>
<evidence type="ECO:0000256" key="13">
    <source>
        <dbReference type="ARBA" id="ARBA00023128"/>
    </source>
</evidence>
<feature type="transmembrane region" description="Helical" evidence="16">
    <location>
        <begin position="40"/>
        <end position="60"/>
    </location>
</feature>
<keyword evidence="12 16" id="KW-0830">Ubiquinone</keyword>
<evidence type="ECO:0000259" key="18">
    <source>
        <dbReference type="Pfam" id="PF00662"/>
    </source>
</evidence>
<feature type="transmembrane region" description="Helical" evidence="16">
    <location>
        <begin position="582"/>
        <end position="601"/>
    </location>
</feature>
<feature type="transmembrane region" description="Helical" evidence="16">
    <location>
        <begin position="173"/>
        <end position="192"/>
    </location>
</feature>
<dbReference type="InterPro" id="IPR010934">
    <property type="entry name" value="NADH_DH_su5_C"/>
</dbReference>
<dbReference type="GO" id="GO:0042773">
    <property type="term" value="P:ATP synthesis coupled electron transport"/>
    <property type="evidence" value="ECO:0007669"/>
    <property type="project" value="InterPro"/>
</dbReference>
<keyword evidence="4 16" id="KW-0813">Transport</keyword>
<proteinExistence type="inferred from homology"/>
<feature type="domain" description="NADH-Ubiquinone oxidoreductase (complex I) chain 5 N-terminal" evidence="18">
    <location>
        <begin position="69"/>
        <end position="119"/>
    </location>
</feature>
<dbReference type="EMBL" id="KJ868126">
    <property type="protein sequence ID" value="AIG23250.1"/>
    <property type="molecule type" value="Genomic_DNA"/>
</dbReference>
<feature type="transmembrane region" description="Helical" evidence="16">
    <location>
        <begin position="324"/>
        <end position="349"/>
    </location>
</feature>
<keyword evidence="5" id="KW-0679">Respiratory chain</keyword>
<geneLocation type="mitochondrion" evidence="20"/>
<dbReference type="GO" id="GO:0015990">
    <property type="term" value="P:electron transport coupled proton transport"/>
    <property type="evidence" value="ECO:0007669"/>
    <property type="project" value="TreeGrafter"/>
</dbReference>
<keyword evidence="11 16" id="KW-0520">NAD</keyword>
<evidence type="ECO:0000259" key="17">
    <source>
        <dbReference type="Pfam" id="PF00361"/>
    </source>
</evidence>
<feature type="transmembrane region" description="Helical" evidence="16">
    <location>
        <begin position="85"/>
        <end position="106"/>
    </location>
</feature>
<evidence type="ECO:0000256" key="1">
    <source>
        <dbReference type="ARBA" id="ARBA00004448"/>
    </source>
</evidence>
<organism evidence="20">
    <name type="scientific">Microperoryctes longicauda</name>
    <name type="common">Striped bandicoot</name>
    <dbReference type="NCBI Taxonomy" id="38629"/>
    <lineage>
        <taxon>Eukaryota</taxon>
        <taxon>Metazoa</taxon>
        <taxon>Chordata</taxon>
        <taxon>Craniata</taxon>
        <taxon>Vertebrata</taxon>
        <taxon>Euteleostomi</taxon>
        <taxon>Mammalia</taxon>
        <taxon>Metatheria</taxon>
        <taxon>Peramelemorphia</taxon>
        <taxon>Peroryctidae</taxon>
        <taxon>Microperoryctes</taxon>
    </lineage>
</organism>
<keyword evidence="7" id="KW-0999">Mitochondrion inner membrane</keyword>
<dbReference type="NCBIfam" id="TIGR01974">
    <property type="entry name" value="NDH_I_L"/>
    <property type="match status" value="1"/>
</dbReference>
<dbReference type="AlphaFoldDB" id="A0A075R1D4"/>
<keyword evidence="10 16" id="KW-1133">Transmembrane helix</keyword>
<evidence type="ECO:0000256" key="16">
    <source>
        <dbReference type="RuleBase" id="RU003404"/>
    </source>
</evidence>
<dbReference type="GO" id="GO:0005743">
    <property type="term" value="C:mitochondrial inner membrane"/>
    <property type="evidence" value="ECO:0007669"/>
    <property type="project" value="UniProtKB-SubCell"/>
</dbReference>
<dbReference type="InterPro" id="IPR001516">
    <property type="entry name" value="Proton_antipo_N"/>
</dbReference>
<keyword evidence="9" id="KW-0249">Electron transport</keyword>
<keyword evidence="13 16" id="KW-0496">Mitochondrion</keyword>
<comment type="function">
    <text evidence="16">Core subunit of the mitochondrial membrane respiratory chain NADH dehydrogenase (Complex I) which catalyzes electron transfer from NADH through the respiratory chain, using ubiquinone as an electron acceptor. Essential for the catalytic activity and assembly of complex I.</text>
</comment>
<dbReference type="Pfam" id="PF06455">
    <property type="entry name" value="NADH5_C"/>
    <property type="match status" value="1"/>
</dbReference>